<dbReference type="Proteomes" id="UP000887159">
    <property type="component" value="Unassembled WGS sequence"/>
</dbReference>
<name>A0A8X6WMD2_TRICX</name>
<protein>
    <submittedName>
        <fullName evidence="1">Uncharacterized protein</fullName>
    </submittedName>
</protein>
<gene>
    <name evidence="1" type="ORF">TNCV_3450591</name>
</gene>
<comment type="caution">
    <text evidence="1">The sequence shown here is derived from an EMBL/GenBank/DDBJ whole genome shotgun (WGS) entry which is preliminary data.</text>
</comment>
<evidence type="ECO:0000313" key="2">
    <source>
        <dbReference type="Proteomes" id="UP000887159"/>
    </source>
</evidence>
<reference evidence="1" key="1">
    <citation type="submission" date="2020-08" db="EMBL/GenBank/DDBJ databases">
        <title>Multicomponent nature underlies the extraordinary mechanical properties of spider dragline silk.</title>
        <authorList>
            <person name="Kono N."/>
            <person name="Nakamura H."/>
            <person name="Mori M."/>
            <person name="Yoshida Y."/>
            <person name="Ohtoshi R."/>
            <person name="Malay A.D."/>
            <person name="Moran D.A.P."/>
            <person name="Tomita M."/>
            <person name="Numata K."/>
            <person name="Arakawa K."/>
        </authorList>
    </citation>
    <scope>NUCLEOTIDE SEQUENCE</scope>
</reference>
<dbReference type="EMBL" id="BMAU01021436">
    <property type="protein sequence ID" value="GFY36356.1"/>
    <property type="molecule type" value="Genomic_DNA"/>
</dbReference>
<accession>A0A8X6WMD2</accession>
<keyword evidence="2" id="KW-1185">Reference proteome</keyword>
<sequence>MDKEIVQQPFTTICTSSYHTIEGENACGFQLRVTEAMDTCRHPTLLQTASNGTSGFLVIHVTEDDYLFMDRRSNDGVDETECDDVTEDIMEDEYDELILFSNNM</sequence>
<organism evidence="1 2">
    <name type="scientific">Trichonephila clavipes</name>
    <name type="common">Golden silk orbweaver</name>
    <name type="synonym">Nephila clavipes</name>
    <dbReference type="NCBI Taxonomy" id="2585209"/>
    <lineage>
        <taxon>Eukaryota</taxon>
        <taxon>Metazoa</taxon>
        <taxon>Ecdysozoa</taxon>
        <taxon>Arthropoda</taxon>
        <taxon>Chelicerata</taxon>
        <taxon>Arachnida</taxon>
        <taxon>Araneae</taxon>
        <taxon>Araneomorphae</taxon>
        <taxon>Entelegynae</taxon>
        <taxon>Araneoidea</taxon>
        <taxon>Nephilidae</taxon>
        <taxon>Trichonephila</taxon>
    </lineage>
</organism>
<proteinExistence type="predicted"/>
<evidence type="ECO:0000313" key="1">
    <source>
        <dbReference type="EMBL" id="GFY36356.1"/>
    </source>
</evidence>
<dbReference type="AlphaFoldDB" id="A0A8X6WMD2"/>